<keyword evidence="3" id="KW-0238">DNA-binding</keyword>
<dbReference type="InterPro" id="IPR000847">
    <property type="entry name" value="LysR_HTH_N"/>
</dbReference>
<protein>
    <submittedName>
        <fullName evidence="6">LysR family transcriptional regulator</fullName>
    </submittedName>
</protein>
<dbReference type="SUPFAM" id="SSF53850">
    <property type="entry name" value="Periplasmic binding protein-like II"/>
    <property type="match status" value="1"/>
</dbReference>
<dbReference type="GO" id="GO:0043565">
    <property type="term" value="F:sequence-specific DNA binding"/>
    <property type="evidence" value="ECO:0007669"/>
    <property type="project" value="TreeGrafter"/>
</dbReference>
<accession>A0A0F5V9H5</accession>
<proteinExistence type="inferred from homology"/>
<dbReference type="Gene3D" id="1.10.10.10">
    <property type="entry name" value="Winged helix-like DNA-binding domain superfamily/Winged helix DNA-binding domain"/>
    <property type="match status" value="1"/>
</dbReference>
<dbReference type="PATRIC" id="fig|265726.11.peg.1448"/>
<evidence type="ECO:0000313" key="7">
    <source>
        <dbReference type="Proteomes" id="UP000033633"/>
    </source>
</evidence>
<comment type="caution">
    <text evidence="6">The sequence shown here is derived from an EMBL/GenBank/DDBJ whole genome shotgun (WGS) entry which is preliminary data.</text>
</comment>
<dbReference type="CDD" id="cd08432">
    <property type="entry name" value="PBP2_GcdR_TrpI_HvrB_AmpR_like"/>
    <property type="match status" value="1"/>
</dbReference>
<dbReference type="RefSeq" id="WP_046221616.1">
    <property type="nucleotide sequence ID" value="NZ_JWYV01000015.1"/>
</dbReference>
<evidence type="ECO:0000259" key="5">
    <source>
        <dbReference type="PROSITE" id="PS50931"/>
    </source>
</evidence>
<evidence type="ECO:0000256" key="1">
    <source>
        <dbReference type="ARBA" id="ARBA00009437"/>
    </source>
</evidence>
<feature type="domain" description="HTH lysR-type" evidence="5">
    <location>
        <begin position="5"/>
        <end position="62"/>
    </location>
</feature>
<dbReference type="GO" id="GO:0003700">
    <property type="term" value="F:DNA-binding transcription factor activity"/>
    <property type="evidence" value="ECO:0007669"/>
    <property type="project" value="InterPro"/>
</dbReference>
<dbReference type="PROSITE" id="PS50931">
    <property type="entry name" value="HTH_LYSR"/>
    <property type="match status" value="1"/>
</dbReference>
<dbReference type="PRINTS" id="PR00039">
    <property type="entry name" value="HTHLYSR"/>
</dbReference>
<keyword evidence="7" id="KW-1185">Reference proteome</keyword>
<dbReference type="InterPro" id="IPR058163">
    <property type="entry name" value="LysR-type_TF_proteobact-type"/>
</dbReference>
<dbReference type="EMBL" id="JWYV01000015">
    <property type="protein sequence ID" value="KKC98830.1"/>
    <property type="molecule type" value="Genomic_DNA"/>
</dbReference>
<dbReference type="PANTHER" id="PTHR30537:SF26">
    <property type="entry name" value="GLYCINE CLEAVAGE SYSTEM TRANSCRIPTIONAL ACTIVATOR"/>
    <property type="match status" value="1"/>
</dbReference>
<dbReference type="OrthoDB" id="5526340at2"/>
<keyword evidence="4" id="KW-0804">Transcription</keyword>
<evidence type="ECO:0000313" key="6">
    <source>
        <dbReference type="EMBL" id="KKC98830.1"/>
    </source>
</evidence>
<dbReference type="InterPro" id="IPR005119">
    <property type="entry name" value="LysR_subst-bd"/>
</dbReference>
<evidence type="ECO:0000256" key="4">
    <source>
        <dbReference type="ARBA" id="ARBA00023163"/>
    </source>
</evidence>
<dbReference type="InterPro" id="IPR036388">
    <property type="entry name" value="WH-like_DNA-bd_sf"/>
</dbReference>
<sequence length="304" mass="34385">MKKLVPLKSLYAFVAVAETGSMTDAAEVLHVSHSAVSQAIKSLESQLGLPLFHRTGRRVELNRNGRRYYRQVAPALEQIVSAGEALQRQNPHRLTLNMVNSLALHWWIPRVPDFQALAPHLDIRISTLTHVFDLDKEGVDVALIHGRPDDWQGYHCEQLGDDELILVCAPSLLDTDTTRTAAALLSAHQPIFVTNPRRENDWQIWCEANQLPVPAQRHNLCFTASVQAVQATLRGLGILVTHRLFVRDEIRQGLLSEIGPSVRNPYQSFYFVCQKDKLVQESVLTLRAWLHHEFRQAGESEHLP</sequence>
<evidence type="ECO:0000256" key="3">
    <source>
        <dbReference type="ARBA" id="ARBA00023125"/>
    </source>
</evidence>
<dbReference type="Pfam" id="PF03466">
    <property type="entry name" value="LysR_substrate"/>
    <property type="match status" value="1"/>
</dbReference>
<keyword evidence="2" id="KW-0805">Transcription regulation</keyword>
<dbReference type="SUPFAM" id="SSF46785">
    <property type="entry name" value="Winged helix' DNA-binding domain"/>
    <property type="match status" value="1"/>
</dbReference>
<reference evidence="6 7" key="1">
    <citation type="submission" date="2014-12" db="EMBL/GenBank/DDBJ databases">
        <title>Mercury Reductase activity and rhizosphere competence traits in the genome of root associated Photobacterium halotolerans MELD1.</title>
        <authorList>
            <person name="Mathew D.C."/>
            <person name="Huang C.-C."/>
        </authorList>
    </citation>
    <scope>NUCLEOTIDE SEQUENCE [LARGE SCALE GENOMIC DNA]</scope>
    <source>
        <strain evidence="6 7">MELD1</strain>
    </source>
</reference>
<dbReference type="InterPro" id="IPR036390">
    <property type="entry name" value="WH_DNA-bd_sf"/>
</dbReference>
<dbReference type="PANTHER" id="PTHR30537">
    <property type="entry name" value="HTH-TYPE TRANSCRIPTIONAL REGULATOR"/>
    <property type="match status" value="1"/>
</dbReference>
<dbReference type="GO" id="GO:0006351">
    <property type="term" value="P:DNA-templated transcription"/>
    <property type="evidence" value="ECO:0007669"/>
    <property type="project" value="TreeGrafter"/>
</dbReference>
<name>A0A0F5V9H5_9GAMM</name>
<gene>
    <name evidence="6" type="ORF">KY46_15975</name>
</gene>
<organism evidence="6 7">
    <name type="scientific">Photobacterium halotolerans</name>
    <dbReference type="NCBI Taxonomy" id="265726"/>
    <lineage>
        <taxon>Bacteria</taxon>
        <taxon>Pseudomonadati</taxon>
        <taxon>Pseudomonadota</taxon>
        <taxon>Gammaproteobacteria</taxon>
        <taxon>Vibrionales</taxon>
        <taxon>Vibrionaceae</taxon>
        <taxon>Photobacterium</taxon>
    </lineage>
</organism>
<dbReference type="Gene3D" id="3.40.190.10">
    <property type="entry name" value="Periplasmic binding protein-like II"/>
    <property type="match status" value="2"/>
</dbReference>
<dbReference type="STRING" id="265726.KY46_15975"/>
<comment type="similarity">
    <text evidence="1">Belongs to the LysR transcriptional regulatory family.</text>
</comment>
<dbReference type="Pfam" id="PF00126">
    <property type="entry name" value="HTH_1"/>
    <property type="match status" value="1"/>
</dbReference>
<dbReference type="AlphaFoldDB" id="A0A0F5V9H5"/>
<evidence type="ECO:0000256" key="2">
    <source>
        <dbReference type="ARBA" id="ARBA00023015"/>
    </source>
</evidence>
<dbReference type="FunFam" id="1.10.10.10:FF:000001">
    <property type="entry name" value="LysR family transcriptional regulator"/>
    <property type="match status" value="1"/>
</dbReference>
<dbReference type="Proteomes" id="UP000033633">
    <property type="component" value="Unassembled WGS sequence"/>
</dbReference>